<evidence type="ECO:0000313" key="2">
    <source>
        <dbReference type="EMBL" id="SIM39205.1"/>
    </source>
</evidence>
<name>A0A1N5STN7_9ARCH</name>
<proteinExistence type="predicted"/>
<protein>
    <submittedName>
        <fullName evidence="2">Multipass membrane protein</fullName>
    </submittedName>
</protein>
<feature type="transmembrane region" description="Helical" evidence="1">
    <location>
        <begin position="6"/>
        <end position="24"/>
    </location>
</feature>
<organism evidence="2 3">
    <name type="scientific">Cuniculiplasma divulgatum</name>
    <dbReference type="NCBI Taxonomy" id="1673428"/>
    <lineage>
        <taxon>Archaea</taxon>
        <taxon>Methanobacteriati</taxon>
        <taxon>Thermoplasmatota</taxon>
        <taxon>Thermoplasmata</taxon>
        <taxon>Thermoplasmatales</taxon>
        <taxon>Cuniculiplasmataceae</taxon>
        <taxon>Cuniculiplasma</taxon>
    </lineage>
</organism>
<sequence length="127" mass="13819">MNLKYSVLAIAISAILSILLAFFLKDAFYVVISAVPLAILKKKWAAIYGFLIGFLSFMSVYLLYPFSSSVRISTVVGSVTSIPSVLVLILYPLLGGIICGFSALLFSSLYELSGKKDIKKLAKVKNI</sequence>
<dbReference type="RefSeq" id="WP_148689535.1">
    <property type="nucleotide sequence ID" value="NZ_LT671858.1"/>
</dbReference>
<keyword evidence="1" id="KW-0472">Membrane</keyword>
<dbReference type="Proteomes" id="UP000195607">
    <property type="component" value="Chromosome I"/>
</dbReference>
<keyword evidence="1" id="KW-1133">Transmembrane helix</keyword>
<dbReference type="EMBL" id="LT671858">
    <property type="protein sequence ID" value="SIM39205.1"/>
    <property type="molecule type" value="Genomic_DNA"/>
</dbReference>
<dbReference type="AlphaFoldDB" id="A0A1N5STN7"/>
<keyword evidence="1" id="KW-0812">Transmembrane</keyword>
<evidence type="ECO:0000256" key="1">
    <source>
        <dbReference type="SAM" id="Phobius"/>
    </source>
</evidence>
<feature type="transmembrane region" description="Helical" evidence="1">
    <location>
        <begin position="84"/>
        <end position="110"/>
    </location>
</feature>
<reference evidence="2 3" key="1">
    <citation type="submission" date="2016-04" db="EMBL/GenBank/DDBJ databases">
        <authorList>
            <person name="Evans L.H."/>
            <person name="Alamgir A."/>
            <person name="Owens N."/>
            <person name="Weber N.D."/>
            <person name="Virtaneva K."/>
            <person name="Barbian K."/>
            <person name="Babar A."/>
            <person name="Rosenke K."/>
        </authorList>
    </citation>
    <scope>NUCLEOTIDE SEQUENCE [LARGE SCALE GENOMIC DNA]</scope>
    <source>
        <strain evidence="3">S5(T) (JCM 30642 \VKM B-2941)</strain>
    </source>
</reference>
<feature type="transmembrane region" description="Helical" evidence="1">
    <location>
        <begin position="45"/>
        <end position="64"/>
    </location>
</feature>
<dbReference type="GeneID" id="41587646"/>
<gene>
    <name evidence="2" type="ORF">CSP5_0343</name>
</gene>
<accession>A0A1N5STN7</accession>
<evidence type="ECO:0000313" key="3">
    <source>
        <dbReference type="Proteomes" id="UP000195607"/>
    </source>
</evidence>